<dbReference type="AlphaFoldDB" id="A0A0A8YA52"/>
<proteinExistence type="predicted"/>
<protein>
    <submittedName>
        <fullName evidence="1">Uncharacterized protein</fullName>
    </submittedName>
</protein>
<reference evidence="1" key="2">
    <citation type="journal article" date="2015" name="Data Brief">
        <title>Shoot transcriptome of the giant reed, Arundo donax.</title>
        <authorList>
            <person name="Barrero R.A."/>
            <person name="Guerrero F.D."/>
            <person name="Moolhuijzen P."/>
            <person name="Goolsby J.A."/>
            <person name="Tidwell J."/>
            <person name="Bellgard S.E."/>
            <person name="Bellgard M.I."/>
        </authorList>
    </citation>
    <scope>NUCLEOTIDE SEQUENCE</scope>
    <source>
        <tissue evidence="1">Shoot tissue taken approximately 20 cm above the soil surface</tissue>
    </source>
</reference>
<accession>A0A0A8YA52</accession>
<reference evidence="1" key="1">
    <citation type="submission" date="2014-09" db="EMBL/GenBank/DDBJ databases">
        <authorList>
            <person name="Magalhaes I.L.F."/>
            <person name="Oliveira U."/>
            <person name="Santos F.R."/>
            <person name="Vidigal T.H.D.A."/>
            <person name="Brescovit A.D."/>
            <person name="Santos A.J."/>
        </authorList>
    </citation>
    <scope>NUCLEOTIDE SEQUENCE</scope>
    <source>
        <tissue evidence="1">Shoot tissue taken approximately 20 cm above the soil surface</tissue>
    </source>
</reference>
<evidence type="ECO:0000313" key="1">
    <source>
        <dbReference type="EMBL" id="JAD22754.1"/>
    </source>
</evidence>
<dbReference type="EMBL" id="GBRH01275141">
    <property type="protein sequence ID" value="JAD22754.1"/>
    <property type="molecule type" value="Transcribed_RNA"/>
</dbReference>
<name>A0A0A8YA52_ARUDO</name>
<sequence length="37" mass="4249">MTEFSVGIDYRTSLCLNCLIYFRSLQSASLCFSIPLR</sequence>
<organism evidence="1">
    <name type="scientific">Arundo donax</name>
    <name type="common">Giant reed</name>
    <name type="synonym">Donax arundinaceus</name>
    <dbReference type="NCBI Taxonomy" id="35708"/>
    <lineage>
        <taxon>Eukaryota</taxon>
        <taxon>Viridiplantae</taxon>
        <taxon>Streptophyta</taxon>
        <taxon>Embryophyta</taxon>
        <taxon>Tracheophyta</taxon>
        <taxon>Spermatophyta</taxon>
        <taxon>Magnoliopsida</taxon>
        <taxon>Liliopsida</taxon>
        <taxon>Poales</taxon>
        <taxon>Poaceae</taxon>
        <taxon>PACMAD clade</taxon>
        <taxon>Arundinoideae</taxon>
        <taxon>Arundineae</taxon>
        <taxon>Arundo</taxon>
    </lineage>
</organism>